<evidence type="ECO:0000259" key="6">
    <source>
        <dbReference type="Pfam" id="PF21621"/>
    </source>
</evidence>
<reference evidence="7 8" key="1">
    <citation type="submission" date="2017-04" db="EMBL/GenBank/DDBJ databases">
        <authorList>
            <person name="Afonso C.L."/>
            <person name="Miller P.J."/>
            <person name="Scott M.A."/>
            <person name="Spackman E."/>
            <person name="Goraichik I."/>
            <person name="Dimitrov K.M."/>
            <person name="Suarez D.L."/>
            <person name="Swayne D.E."/>
        </authorList>
    </citation>
    <scope>NUCLEOTIDE SEQUENCE [LARGE SCALE GENOMIC DNA]</scope>
    <source>
        <strain evidence="7 8">ToBE</strain>
    </source>
</reference>
<keyword evidence="1" id="KW-0479">Metal-binding</keyword>
<dbReference type="EMBL" id="LT838272">
    <property type="protein sequence ID" value="SMB90877.1"/>
    <property type="molecule type" value="Genomic_DNA"/>
</dbReference>
<name>A0A1W1VBN9_9FIRM</name>
<evidence type="ECO:0000259" key="5">
    <source>
        <dbReference type="Pfam" id="PF20511"/>
    </source>
</evidence>
<dbReference type="GO" id="GO:0004476">
    <property type="term" value="F:mannose-6-phosphate isomerase activity"/>
    <property type="evidence" value="ECO:0007669"/>
    <property type="project" value="InterPro"/>
</dbReference>
<dbReference type="InterPro" id="IPR011051">
    <property type="entry name" value="RmlC_Cupin_sf"/>
</dbReference>
<sequence length="367" mass="41495">MLYPLKFKPHLRFYPFGGYKIAQMFNKEDIPKDRPVAESWEISACPGSEGIIKNGPLAGLNLQEAVDKLQADLVGEVIWERYGNYFPLLIKFLDAAKVLPPQVHPDDEYAAKVGLPYRGKTEAWYILQADPGAEVWCGSKPGLTLEEFRRLIEQGDTFAPMKKLKTKAGDVYFVPAGHLHAIGAGNFIVEVQQNSDAIFAWDWLDWEIDEERRKSDIEHSLAAAVIQEGDPEDIPPIKLERGKNLQEYLCACRYFTMERLVLHEPWTEIGDPRRFTALIPVAGQGQLRYKDGIEKVKAGESILIPAKMDSWTVEPEAELVLIRAMVPVDLREDVIQPLREAGVDDERIISLGGYVIQNDLRMLLVPK</sequence>
<keyword evidence="2" id="KW-0862">Zinc</keyword>
<evidence type="ECO:0000256" key="2">
    <source>
        <dbReference type="ARBA" id="ARBA00022833"/>
    </source>
</evidence>
<dbReference type="Pfam" id="PF21621">
    <property type="entry name" value="MPI_cupin_dom"/>
    <property type="match status" value="1"/>
</dbReference>
<keyword evidence="8" id="KW-1185">Reference proteome</keyword>
<evidence type="ECO:0000256" key="3">
    <source>
        <dbReference type="ARBA" id="ARBA00029741"/>
    </source>
</evidence>
<evidence type="ECO:0000256" key="4">
    <source>
        <dbReference type="ARBA" id="ARBA00030762"/>
    </source>
</evidence>
<dbReference type="PANTHER" id="PTHR42742:SF3">
    <property type="entry name" value="FRUCTOKINASE"/>
    <property type="match status" value="1"/>
</dbReference>
<dbReference type="Pfam" id="PF20511">
    <property type="entry name" value="PMI_typeI_cat"/>
    <property type="match status" value="1"/>
</dbReference>
<evidence type="ECO:0000256" key="1">
    <source>
        <dbReference type="ARBA" id="ARBA00022723"/>
    </source>
</evidence>
<dbReference type="Gene3D" id="2.60.120.10">
    <property type="entry name" value="Jelly Rolls"/>
    <property type="match status" value="2"/>
</dbReference>
<gene>
    <name evidence="7" type="ORF">SAMN00808754_0346</name>
</gene>
<keyword evidence="7" id="KW-0413">Isomerase</keyword>
<dbReference type="InterPro" id="IPR051804">
    <property type="entry name" value="Carb_Metab_Reg_Kinase/Isom"/>
</dbReference>
<feature type="domain" description="Phosphomannose isomerase type I catalytic" evidence="5">
    <location>
        <begin position="9"/>
        <end position="112"/>
    </location>
</feature>
<evidence type="ECO:0000313" key="8">
    <source>
        <dbReference type="Proteomes" id="UP000192569"/>
    </source>
</evidence>
<dbReference type="Proteomes" id="UP000192569">
    <property type="component" value="Chromosome I"/>
</dbReference>
<dbReference type="InterPro" id="IPR046457">
    <property type="entry name" value="PMI_typeI_cat"/>
</dbReference>
<protein>
    <recommendedName>
        <fullName evidence="3">Phosphohexomutase</fullName>
    </recommendedName>
    <alternativeName>
        <fullName evidence="4">Phosphomannose isomerase</fullName>
    </alternativeName>
</protein>
<dbReference type="STRING" id="698762.SAMN00808754_0346"/>
<dbReference type="PANTHER" id="PTHR42742">
    <property type="entry name" value="TRANSCRIPTIONAL REPRESSOR MPRA"/>
    <property type="match status" value="1"/>
</dbReference>
<accession>A0A1W1VBN9</accession>
<dbReference type="CDD" id="cd07010">
    <property type="entry name" value="cupin_PMI_type_I_N_bac"/>
    <property type="match status" value="1"/>
</dbReference>
<dbReference type="InterPro" id="IPR014710">
    <property type="entry name" value="RmlC-like_jellyroll"/>
</dbReference>
<dbReference type="InterPro" id="IPR049071">
    <property type="entry name" value="MPI_cupin_dom"/>
</dbReference>
<proteinExistence type="predicted"/>
<organism evidence="7 8">
    <name type="scientific">Thermanaeromonas toyohensis ToBE</name>
    <dbReference type="NCBI Taxonomy" id="698762"/>
    <lineage>
        <taxon>Bacteria</taxon>
        <taxon>Bacillati</taxon>
        <taxon>Bacillota</taxon>
        <taxon>Clostridia</taxon>
        <taxon>Neomoorellales</taxon>
        <taxon>Neomoorellaceae</taxon>
        <taxon>Thermanaeromonas</taxon>
    </lineage>
</organism>
<dbReference type="SUPFAM" id="SSF51182">
    <property type="entry name" value="RmlC-like cupins"/>
    <property type="match status" value="1"/>
</dbReference>
<dbReference type="GO" id="GO:0008270">
    <property type="term" value="F:zinc ion binding"/>
    <property type="evidence" value="ECO:0007669"/>
    <property type="project" value="InterPro"/>
</dbReference>
<dbReference type="AlphaFoldDB" id="A0A1W1VBN9"/>
<feature type="domain" description="Mannose-6-phosphate isomerase cupin" evidence="6">
    <location>
        <begin position="248"/>
        <end position="322"/>
    </location>
</feature>
<evidence type="ECO:0000313" key="7">
    <source>
        <dbReference type="EMBL" id="SMB90877.1"/>
    </source>
</evidence>